<evidence type="ECO:0000256" key="1">
    <source>
        <dbReference type="SAM" id="MobiDB-lite"/>
    </source>
</evidence>
<organism evidence="2 3">
    <name type="scientific">Solanum commersonii</name>
    <name type="common">Commerson's wild potato</name>
    <name type="synonym">Commerson's nightshade</name>
    <dbReference type="NCBI Taxonomy" id="4109"/>
    <lineage>
        <taxon>Eukaryota</taxon>
        <taxon>Viridiplantae</taxon>
        <taxon>Streptophyta</taxon>
        <taxon>Embryophyta</taxon>
        <taxon>Tracheophyta</taxon>
        <taxon>Spermatophyta</taxon>
        <taxon>Magnoliopsida</taxon>
        <taxon>eudicotyledons</taxon>
        <taxon>Gunneridae</taxon>
        <taxon>Pentapetalae</taxon>
        <taxon>asterids</taxon>
        <taxon>lamiids</taxon>
        <taxon>Solanales</taxon>
        <taxon>Solanaceae</taxon>
        <taxon>Solanoideae</taxon>
        <taxon>Solaneae</taxon>
        <taxon>Solanum</taxon>
    </lineage>
</organism>
<protein>
    <recommendedName>
        <fullName evidence="4">DUF4283 domain-containing protein</fullName>
    </recommendedName>
</protein>
<gene>
    <name evidence="2" type="ORF">H5410_046163</name>
</gene>
<feature type="region of interest" description="Disordered" evidence="1">
    <location>
        <begin position="342"/>
        <end position="391"/>
    </location>
</feature>
<dbReference type="EMBL" id="JACXVP010000009">
    <property type="protein sequence ID" value="KAG5585729.1"/>
    <property type="molecule type" value="Genomic_DNA"/>
</dbReference>
<accession>A0A9J5XBI5</accession>
<feature type="region of interest" description="Disordered" evidence="1">
    <location>
        <begin position="57"/>
        <end position="78"/>
    </location>
</feature>
<evidence type="ECO:0000313" key="3">
    <source>
        <dbReference type="Proteomes" id="UP000824120"/>
    </source>
</evidence>
<keyword evidence="3" id="KW-1185">Reference proteome</keyword>
<dbReference type="AlphaFoldDB" id="A0A9J5XBI5"/>
<dbReference type="PANTHER" id="PTHR31286">
    <property type="entry name" value="GLYCINE-RICH CELL WALL STRUCTURAL PROTEIN 1.8-LIKE"/>
    <property type="match status" value="1"/>
</dbReference>
<sequence length="391" mass="45061">NTPKEIAISTRFIKIPVHTNGWELDGNRTNISMEKSSPNLGERKGADYSLSQELHDNPQAAPARIASESSQSRHQFQGPLEENRAEIFTGDYSPAQAEHYTENSSNFNSGIDKSPVVVPVNTSQLNVNVPYRTDKDKSKVWVLKDDTSIVRKVQEDRLKSQNIVVPKYNSPLERIDQLPVNPSNTLLFKPMLIDLGPSNNELDYNMFWTKQRMSITGQVMRIQAWTPNFKPVEETPLVLKWISLPELSWHCYNKTFVTGLLSPIGKVLYLDFASIRKIRGSQARVKVQVDLTQERLPHVWMGYIGEDITGWWQKIEYDNIAKYFFYCKHQGNLESNCTIKQRDEDNKKRKEVEKVRKKNKKVIDTAEHPPGHKDAGQREDTTTNRHKQQRD</sequence>
<comment type="caution">
    <text evidence="2">The sequence shown here is derived from an EMBL/GenBank/DDBJ whole genome shotgun (WGS) entry which is preliminary data.</text>
</comment>
<feature type="compositionally biased region" description="Basic and acidic residues" evidence="1">
    <location>
        <begin position="361"/>
        <end position="383"/>
    </location>
</feature>
<evidence type="ECO:0008006" key="4">
    <source>
        <dbReference type="Google" id="ProtNLM"/>
    </source>
</evidence>
<evidence type="ECO:0000313" key="2">
    <source>
        <dbReference type="EMBL" id="KAG5585729.1"/>
    </source>
</evidence>
<feature type="compositionally biased region" description="Basic and acidic residues" evidence="1">
    <location>
        <begin position="342"/>
        <end position="354"/>
    </location>
</feature>
<dbReference type="InterPro" id="IPR040256">
    <property type="entry name" value="At4g02000-like"/>
</dbReference>
<dbReference type="Proteomes" id="UP000824120">
    <property type="component" value="Chromosome 9"/>
</dbReference>
<proteinExistence type="predicted"/>
<feature type="non-terminal residue" evidence="2">
    <location>
        <position position="391"/>
    </location>
</feature>
<name>A0A9J5XBI5_SOLCO</name>
<reference evidence="2 3" key="1">
    <citation type="submission" date="2020-09" db="EMBL/GenBank/DDBJ databases">
        <title>De no assembly of potato wild relative species, Solanum commersonii.</title>
        <authorList>
            <person name="Cho K."/>
        </authorList>
    </citation>
    <scope>NUCLEOTIDE SEQUENCE [LARGE SCALE GENOMIC DNA]</scope>
    <source>
        <strain evidence="2">LZ3.2</strain>
        <tissue evidence="2">Leaf</tissue>
    </source>
</reference>
<dbReference type="PANTHER" id="PTHR31286:SF177">
    <property type="entry name" value="ENDONUCLEASE_EXONUCLEASE_PHOSPHATASE"/>
    <property type="match status" value="1"/>
</dbReference>